<proteinExistence type="predicted"/>
<name>A0ABM1TMV8_LIMPO</name>
<sequence length="122" mass="13810">MACDPVMSTGYEGDMNLQLMNPNLLFQTCESNNVQQNNFTKDNILDIESGTPSFYTFMDAEGEDFSGENWQLPLDLGPLEDVVYIEIKATLAYLLCLPQRNDSRILVLQVRKPTAVRPEDTK</sequence>
<organism evidence="1 2">
    <name type="scientific">Limulus polyphemus</name>
    <name type="common">Atlantic horseshoe crab</name>
    <dbReference type="NCBI Taxonomy" id="6850"/>
    <lineage>
        <taxon>Eukaryota</taxon>
        <taxon>Metazoa</taxon>
        <taxon>Ecdysozoa</taxon>
        <taxon>Arthropoda</taxon>
        <taxon>Chelicerata</taxon>
        <taxon>Merostomata</taxon>
        <taxon>Xiphosura</taxon>
        <taxon>Limulidae</taxon>
        <taxon>Limulus</taxon>
    </lineage>
</organism>
<dbReference type="RefSeq" id="XP_022257214.1">
    <property type="nucleotide sequence ID" value="XM_022401506.1"/>
</dbReference>
<evidence type="ECO:0000313" key="2">
    <source>
        <dbReference type="RefSeq" id="XP_022257214.1"/>
    </source>
</evidence>
<dbReference type="Proteomes" id="UP000694941">
    <property type="component" value="Unplaced"/>
</dbReference>
<gene>
    <name evidence="2" type="primary">LOC111089286</name>
</gene>
<evidence type="ECO:0000313" key="1">
    <source>
        <dbReference type="Proteomes" id="UP000694941"/>
    </source>
</evidence>
<reference evidence="2" key="1">
    <citation type="submission" date="2025-08" db="UniProtKB">
        <authorList>
            <consortium name="RefSeq"/>
        </authorList>
    </citation>
    <scope>IDENTIFICATION</scope>
    <source>
        <tissue evidence="2">Muscle</tissue>
    </source>
</reference>
<keyword evidence="1" id="KW-1185">Reference proteome</keyword>
<accession>A0ABM1TMV8</accession>
<dbReference type="GeneID" id="111089286"/>
<protein>
    <submittedName>
        <fullName evidence="2">Uncharacterized protein LOC111089286</fullName>
    </submittedName>
</protein>